<evidence type="ECO:0000313" key="3">
    <source>
        <dbReference type="EMBL" id="CAD7664105.1"/>
    </source>
</evidence>
<sequence length="151" mass="17118">MIKVIKTIYALNWRHYWTDTAIGERYIHLKGSDPLACLCAQAVATKLTVISVSDLVVTAMEGNNRLRSTNFKNKGKDAEEMRRRRNEMSVELRKNKRDETLLKRRNVPVDCDAYSETDAANDYISLQSIVVSAASDNIDEQLNAVKAARKL</sequence>
<name>A0A7R9R0A5_9ACAR</name>
<gene>
    <name evidence="3" type="ORF">ONB1V03_LOCUS20663</name>
</gene>
<dbReference type="GO" id="GO:0006606">
    <property type="term" value="P:protein import into nucleus"/>
    <property type="evidence" value="ECO:0007669"/>
    <property type="project" value="InterPro"/>
</dbReference>
<dbReference type="PROSITE" id="PS51214">
    <property type="entry name" value="IBB"/>
    <property type="match status" value="1"/>
</dbReference>
<dbReference type="EMBL" id="OC951091">
    <property type="protein sequence ID" value="CAD7664105.1"/>
    <property type="molecule type" value="Genomic_DNA"/>
</dbReference>
<dbReference type="Proteomes" id="UP000728032">
    <property type="component" value="Unassembled WGS sequence"/>
</dbReference>
<protein>
    <recommendedName>
        <fullName evidence="2">IBB domain-containing protein</fullName>
    </recommendedName>
</protein>
<dbReference type="InterPro" id="IPR016024">
    <property type="entry name" value="ARM-type_fold"/>
</dbReference>
<dbReference type="AlphaFoldDB" id="A0A7R9R0A5"/>
<dbReference type="EMBL" id="CAJPVJ010036266">
    <property type="protein sequence ID" value="CAG2181242.1"/>
    <property type="molecule type" value="Genomic_DNA"/>
</dbReference>
<evidence type="ECO:0000256" key="1">
    <source>
        <dbReference type="PROSITE-ProRule" id="PRU00561"/>
    </source>
</evidence>
<dbReference type="Pfam" id="PF01749">
    <property type="entry name" value="IBB"/>
    <property type="match status" value="1"/>
</dbReference>
<proteinExistence type="predicted"/>
<feature type="domain" description="IBB" evidence="2">
    <location>
        <begin position="51"/>
        <end position="114"/>
    </location>
</feature>
<keyword evidence="4" id="KW-1185">Reference proteome</keyword>
<dbReference type="GO" id="GO:0061608">
    <property type="term" value="F:nuclear import signal receptor activity"/>
    <property type="evidence" value="ECO:0007669"/>
    <property type="project" value="InterPro"/>
</dbReference>
<organism evidence="3">
    <name type="scientific">Oppiella nova</name>
    <dbReference type="NCBI Taxonomy" id="334625"/>
    <lineage>
        <taxon>Eukaryota</taxon>
        <taxon>Metazoa</taxon>
        <taxon>Ecdysozoa</taxon>
        <taxon>Arthropoda</taxon>
        <taxon>Chelicerata</taxon>
        <taxon>Arachnida</taxon>
        <taxon>Acari</taxon>
        <taxon>Acariformes</taxon>
        <taxon>Sarcoptiformes</taxon>
        <taxon>Oribatida</taxon>
        <taxon>Brachypylina</taxon>
        <taxon>Oppioidea</taxon>
        <taxon>Oppiidae</taxon>
        <taxon>Oppiella</taxon>
    </lineage>
</organism>
<evidence type="ECO:0000313" key="4">
    <source>
        <dbReference type="Proteomes" id="UP000728032"/>
    </source>
</evidence>
<evidence type="ECO:0000259" key="2">
    <source>
        <dbReference type="PROSITE" id="PS51214"/>
    </source>
</evidence>
<accession>A0A7R9R0A5</accession>
<dbReference type="InterPro" id="IPR036975">
    <property type="entry name" value="Importin-a_IBB_sf"/>
</dbReference>
<dbReference type="SUPFAM" id="SSF48371">
    <property type="entry name" value="ARM repeat"/>
    <property type="match status" value="1"/>
</dbReference>
<dbReference type="InterPro" id="IPR002652">
    <property type="entry name" value="Importin-a_IBB"/>
</dbReference>
<feature type="non-terminal residue" evidence="3">
    <location>
        <position position="1"/>
    </location>
</feature>
<reference evidence="3" key="1">
    <citation type="submission" date="2020-11" db="EMBL/GenBank/DDBJ databases">
        <authorList>
            <person name="Tran Van P."/>
        </authorList>
    </citation>
    <scope>NUCLEOTIDE SEQUENCE</scope>
</reference>
<dbReference type="Gene3D" id="1.20.5.690">
    <property type="entry name" value="Importin-alpha, importin-beta-binding domain"/>
    <property type="match status" value="1"/>
</dbReference>
<keyword evidence="1" id="KW-0813">Transport</keyword>
<dbReference type="OrthoDB" id="29145at2759"/>